<keyword evidence="3" id="KW-0255">Endonuclease</keyword>
<evidence type="ECO:0000256" key="5">
    <source>
        <dbReference type="ARBA" id="ARBA00035648"/>
    </source>
</evidence>
<proteinExistence type="inferred from homology"/>
<evidence type="ECO:0000256" key="1">
    <source>
        <dbReference type="ARBA" id="ARBA00001968"/>
    </source>
</evidence>
<dbReference type="Pfam" id="PF03755">
    <property type="entry name" value="YicC-like_N"/>
    <property type="match status" value="1"/>
</dbReference>
<dbReference type="GO" id="GO:0016787">
    <property type="term" value="F:hydrolase activity"/>
    <property type="evidence" value="ECO:0007669"/>
    <property type="project" value="UniProtKB-KW"/>
</dbReference>
<keyword evidence="4" id="KW-0378">Hydrolase</keyword>
<evidence type="ECO:0000256" key="2">
    <source>
        <dbReference type="ARBA" id="ARBA00022722"/>
    </source>
</evidence>
<protein>
    <submittedName>
        <fullName evidence="8">Protein YicC</fullName>
    </submittedName>
</protein>
<dbReference type="EMBL" id="UOFS01000049">
    <property type="protein sequence ID" value="VAX01667.1"/>
    <property type="molecule type" value="Genomic_DNA"/>
</dbReference>
<evidence type="ECO:0000256" key="3">
    <source>
        <dbReference type="ARBA" id="ARBA00022759"/>
    </source>
</evidence>
<dbReference type="GO" id="GO:0004521">
    <property type="term" value="F:RNA endonuclease activity"/>
    <property type="evidence" value="ECO:0007669"/>
    <property type="project" value="InterPro"/>
</dbReference>
<comment type="cofactor">
    <cofactor evidence="1">
        <name>a divalent metal cation</name>
        <dbReference type="ChEBI" id="CHEBI:60240"/>
    </cofactor>
</comment>
<dbReference type="InterPro" id="IPR013527">
    <property type="entry name" value="YicC-like_N"/>
</dbReference>
<evidence type="ECO:0000259" key="6">
    <source>
        <dbReference type="Pfam" id="PF03755"/>
    </source>
</evidence>
<dbReference type="InterPro" id="IPR005229">
    <property type="entry name" value="YicC/YloC-like"/>
</dbReference>
<accession>A0A3B1B9E9</accession>
<evidence type="ECO:0000256" key="4">
    <source>
        <dbReference type="ARBA" id="ARBA00022801"/>
    </source>
</evidence>
<feature type="domain" description="Endoribonuclease YicC-like N-terminal" evidence="6">
    <location>
        <begin position="3"/>
        <end position="153"/>
    </location>
</feature>
<dbReference type="Pfam" id="PF08340">
    <property type="entry name" value="YicC-like_C"/>
    <property type="match status" value="1"/>
</dbReference>
<evidence type="ECO:0000313" key="8">
    <source>
        <dbReference type="EMBL" id="VAX01667.1"/>
    </source>
</evidence>
<dbReference type="PANTHER" id="PTHR30636:SF3">
    <property type="entry name" value="UPF0701 PROTEIN YICC"/>
    <property type="match status" value="1"/>
</dbReference>
<dbReference type="NCBIfam" id="TIGR00255">
    <property type="entry name" value="YicC/YloC family endoribonuclease"/>
    <property type="match status" value="1"/>
</dbReference>
<dbReference type="InterPro" id="IPR013551">
    <property type="entry name" value="YicC-like_C"/>
</dbReference>
<dbReference type="AlphaFoldDB" id="A0A3B1B9E9"/>
<comment type="similarity">
    <text evidence="5">Belongs to the YicC/YloC family.</text>
</comment>
<sequence length="288" mass="32693">MVLSMTAFARQETSANWGAMSLELRSVNHRFLELNLRLPEELRSIEPKIRERISVKICRGKLDLSLRLQTVQTDSNNIVINKELATQVVSTCQEIDALIGNPAMLNSIEILRWPGVITAAETDNDELQKAFLGILDVAIDELLESRQREGAKLGDVILSRCEKMSSIVAAVRERLPQVNKLVHDKILSKLKSSQLELDENRFAQEVAYMVQKMDVDEEMDRLATHISEVQRVLTEQKPIGRRLDFLMQELNREANTLGSKSADTATTNFSVELKVLIEQIREQVQNIE</sequence>
<organism evidence="8">
    <name type="scientific">hydrothermal vent metagenome</name>
    <dbReference type="NCBI Taxonomy" id="652676"/>
    <lineage>
        <taxon>unclassified sequences</taxon>
        <taxon>metagenomes</taxon>
        <taxon>ecological metagenomes</taxon>
    </lineage>
</organism>
<feature type="domain" description="Endoribonuclease YicC-like C-terminal" evidence="7">
    <location>
        <begin position="171"/>
        <end position="288"/>
    </location>
</feature>
<evidence type="ECO:0000259" key="7">
    <source>
        <dbReference type="Pfam" id="PF08340"/>
    </source>
</evidence>
<dbReference type="PANTHER" id="PTHR30636">
    <property type="entry name" value="UPF0701 PROTEIN YICC"/>
    <property type="match status" value="1"/>
</dbReference>
<reference evidence="8" key="1">
    <citation type="submission" date="2018-06" db="EMBL/GenBank/DDBJ databases">
        <authorList>
            <person name="Zhirakovskaya E."/>
        </authorList>
    </citation>
    <scope>NUCLEOTIDE SEQUENCE</scope>
</reference>
<name>A0A3B1B9E9_9ZZZZ</name>
<keyword evidence="2" id="KW-0540">Nuclease</keyword>
<gene>
    <name evidence="8" type="ORF">MNBD_GAMMA22-2068</name>
</gene>